<feature type="region of interest" description="Disordered" evidence="1">
    <location>
        <begin position="115"/>
        <end position="142"/>
    </location>
</feature>
<name>A0ABP1B9R7_9BRYO</name>
<reference evidence="2 3" key="1">
    <citation type="submission" date="2024-03" db="EMBL/GenBank/DDBJ databases">
        <authorList>
            <consortium name="ELIXIR-Norway"/>
            <consortium name="Elixir Norway"/>
        </authorList>
    </citation>
    <scope>NUCLEOTIDE SEQUENCE [LARGE SCALE GENOMIC DNA]</scope>
</reference>
<organism evidence="2 3">
    <name type="scientific">Sphagnum jensenii</name>
    <dbReference type="NCBI Taxonomy" id="128206"/>
    <lineage>
        <taxon>Eukaryota</taxon>
        <taxon>Viridiplantae</taxon>
        <taxon>Streptophyta</taxon>
        <taxon>Embryophyta</taxon>
        <taxon>Bryophyta</taxon>
        <taxon>Sphagnophytina</taxon>
        <taxon>Sphagnopsida</taxon>
        <taxon>Sphagnales</taxon>
        <taxon>Sphagnaceae</taxon>
        <taxon>Sphagnum</taxon>
    </lineage>
</organism>
<dbReference type="Proteomes" id="UP001497522">
    <property type="component" value="Chromosome 2"/>
</dbReference>
<feature type="region of interest" description="Disordered" evidence="1">
    <location>
        <begin position="1"/>
        <end position="28"/>
    </location>
</feature>
<gene>
    <name evidence="2" type="ORF">CSSPJE1EN2_LOCUS14604</name>
</gene>
<dbReference type="EMBL" id="OZ023703">
    <property type="protein sequence ID" value="CAK9872007.1"/>
    <property type="molecule type" value="Genomic_DNA"/>
</dbReference>
<evidence type="ECO:0000313" key="2">
    <source>
        <dbReference type="EMBL" id="CAK9872007.1"/>
    </source>
</evidence>
<feature type="compositionally biased region" description="Basic and acidic residues" evidence="1">
    <location>
        <begin position="8"/>
        <end position="28"/>
    </location>
</feature>
<sequence>MGAQRRPCNAERTEEEDRQREGRKNARGGDRFVACGMLSRTPRSSAMPIATVLIATPTSNFFSSCSSSAVAFDSFTLLPTTHCPHISAFHAAGTVGFAPLPVAVVGGSGLWVLGSGSKGRGGREGGGEREEGEGPSGGGISFRVFQRGSKELL</sequence>
<accession>A0ABP1B9R7</accession>
<proteinExistence type="predicted"/>
<keyword evidence="3" id="KW-1185">Reference proteome</keyword>
<evidence type="ECO:0000313" key="3">
    <source>
        <dbReference type="Proteomes" id="UP001497522"/>
    </source>
</evidence>
<evidence type="ECO:0000256" key="1">
    <source>
        <dbReference type="SAM" id="MobiDB-lite"/>
    </source>
</evidence>
<protein>
    <submittedName>
        <fullName evidence="2">Uncharacterized protein</fullName>
    </submittedName>
</protein>